<protein>
    <submittedName>
        <fullName evidence="2">Uncharacterized protein</fullName>
    </submittedName>
</protein>
<dbReference type="Proteomes" id="UP001066276">
    <property type="component" value="Chromosome 3_1"/>
</dbReference>
<evidence type="ECO:0000313" key="2">
    <source>
        <dbReference type="EMBL" id="KAJ1189404.1"/>
    </source>
</evidence>
<dbReference type="AlphaFoldDB" id="A0AAV7ULK4"/>
<dbReference type="EMBL" id="JANPWB010000005">
    <property type="protein sequence ID" value="KAJ1189404.1"/>
    <property type="molecule type" value="Genomic_DNA"/>
</dbReference>
<comment type="caution">
    <text evidence="2">The sequence shown here is derived from an EMBL/GenBank/DDBJ whole genome shotgun (WGS) entry which is preliminary data.</text>
</comment>
<keyword evidence="3" id="KW-1185">Reference proteome</keyword>
<reference evidence="2" key="1">
    <citation type="journal article" date="2022" name="bioRxiv">
        <title>Sequencing and chromosome-scale assembly of the giantPleurodeles waltlgenome.</title>
        <authorList>
            <person name="Brown T."/>
            <person name="Elewa A."/>
            <person name="Iarovenko S."/>
            <person name="Subramanian E."/>
            <person name="Araus A.J."/>
            <person name="Petzold A."/>
            <person name="Susuki M."/>
            <person name="Suzuki K.-i.T."/>
            <person name="Hayashi T."/>
            <person name="Toyoda A."/>
            <person name="Oliveira C."/>
            <person name="Osipova E."/>
            <person name="Leigh N.D."/>
            <person name="Simon A."/>
            <person name="Yun M.H."/>
        </authorList>
    </citation>
    <scope>NUCLEOTIDE SEQUENCE</scope>
    <source>
        <strain evidence="2">20211129_DDA</strain>
        <tissue evidence="2">Liver</tissue>
    </source>
</reference>
<organism evidence="2 3">
    <name type="scientific">Pleurodeles waltl</name>
    <name type="common">Iberian ribbed newt</name>
    <dbReference type="NCBI Taxonomy" id="8319"/>
    <lineage>
        <taxon>Eukaryota</taxon>
        <taxon>Metazoa</taxon>
        <taxon>Chordata</taxon>
        <taxon>Craniata</taxon>
        <taxon>Vertebrata</taxon>
        <taxon>Euteleostomi</taxon>
        <taxon>Amphibia</taxon>
        <taxon>Batrachia</taxon>
        <taxon>Caudata</taxon>
        <taxon>Salamandroidea</taxon>
        <taxon>Salamandridae</taxon>
        <taxon>Pleurodelinae</taxon>
        <taxon>Pleurodeles</taxon>
    </lineage>
</organism>
<sequence length="259" mass="27861">MSAPLLFSHSSPAVRRLHLLELPVGPRCGKVSGSKSPQVMRLFLARHRYLQRQIRTSQEPTASPTLRGRPAPSAPLVTTSIGGCHSLRSAKRGWSSSVLLVHPGAGVAGVPLALYVSASSVQSFEPCHSASTFTRAPGRPWVRRGFWLQVLPSQAAFPHATLLSLAADQHFSRADSVLHAQGQARSLRSACYDLNSRLSPAIRRLRLLELPVGLRCGGVFWLQVPPSQAALPHATPLSLAADQHFSGANFTLAGLCFYG</sequence>
<proteinExistence type="predicted"/>
<accession>A0AAV7ULK4</accession>
<evidence type="ECO:0000313" key="3">
    <source>
        <dbReference type="Proteomes" id="UP001066276"/>
    </source>
</evidence>
<gene>
    <name evidence="2" type="ORF">NDU88_006149</name>
</gene>
<name>A0AAV7ULK4_PLEWA</name>
<feature type="region of interest" description="Disordered" evidence="1">
    <location>
        <begin position="54"/>
        <end position="74"/>
    </location>
</feature>
<feature type="compositionally biased region" description="Polar residues" evidence="1">
    <location>
        <begin position="54"/>
        <end position="64"/>
    </location>
</feature>
<evidence type="ECO:0000256" key="1">
    <source>
        <dbReference type="SAM" id="MobiDB-lite"/>
    </source>
</evidence>